<dbReference type="InterPro" id="IPR002110">
    <property type="entry name" value="Ankyrin_rpt"/>
</dbReference>
<evidence type="ECO:0000313" key="5">
    <source>
        <dbReference type="Proteomes" id="UP000237819"/>
    </source>
</evidence>
<feature type="repeat" description="ANK" evidence="3">
    <location>
        <begin position="235"/>
        <end position="267"/>
    </location>
</feature>
<dbReference type="Gene3D" id="1.25.40.20">
    <property type="entry name" value="Ankyrin repeat-containing domain"/>
    <property type="match status" value="3"/>
</dbReference>
<dbReference type="RefSeq" id="WP_105333902.1">
    <property type="nucleotide sequence ID" value="NZ_PUHZ01000004.1"/>
</dbReference>
<name>A0A2S8GTA2_9BACT</name>
<keyword evidence="1" id="KW-0677">Repeat</keyword>
<dbReference type="PROSITE" id="PS50297">
    <property type="entry name" value="ANK_REP_REGION"/>
    <property type="match status" value="1"/>
</dbReference>
<dbReference type="SUPFAM" id="SSF48403">
    <property type="entry name" value="Ankyrin repeat"/>
    <property type="match status" value="1"/>
</dbReference>
<dbReference type="InterPro" id="IPR036770">
    <property type="entry name" value="Ankyrin_rpt-contain_sf"/>
</dbReference>
<dbReference type="InterPro" id="IPR050745">
    <property type="entry name" value="Multifunctional_regulatory"/>
</dbReference>
<evidence type="ECO:0000256" key="2">
    <source>
        <dbReference type="ARBA" id="ARBA00023043"/>
    </source>
</evidence>
<keyword evidence="2 3" id="KW-0040">ANK repeat</keyword>
<gene>
    <name evidence="4" type="ORF">C5Y93_03010</name>
</gene>
<comment type="caution">
    <text evidence="4">The sequence shown here is derived from an EMBL/GenBank/DDBJ whole genome shotgun (WGS) entry which is preliminary data.</text>
</comment>
<dbReference type="OrthoDB" id="9772065at2"/>
<dbReference type="EMBL" id="PUHZ01000004">
    <property type="protein sequence ID" value="PQO47642.1"/>
    <property type="molecule type" value="Genomic_DNA"/>
</dbReference>
<proteinExistence type="predicted"/>
<reference evidence="4 5" key="1">
    <citation type="submission" date="2018-02" db="EMBL/GenBank/DDBJ databases">
        <title>Comparative genomes isolates from brazilian mangrove.</title>
        <authorList>
            <person name="Araujo J.E."/>
            <person name="Taketani R.G."/>
            <person name="Silva M.C.P."/>
            <person name="Loureco M.V."/>
            <person name="Andreote F.D."/>
        </authorList>
    </citation>
    <scope>NUCLEOTIDE SEQUENCE [LARGE SCALE GENOMIC DNA]</scope>
    <source>
        <strain evidence="4 5">Nap-Phe MGV</strain>
    </source>
</reference>
<dbReference type="SMART" id="SM00248">
    <property type="entry name" value="ANK"/>
    <property type="match status" value="6"/>
</dbReference>
<protein>
    <submittedName>
        <fullName evidence="4">Uncharacterized protein</fullName>
    </submittedName>
</protein>
<dbReference type="PANTHER" id="PTHR24189">
    <property type="entry name" value="MYOTROPHIN"/>
    <property type="match status" value="1"/>
</dbReference>
<sequence>MALLNIADAAKRGNSQAVINAIESGAPVDLQQLLRKVMQDFRTIRKSPGHDELAEYLLNAGAKPQREMAYEAARGGHARLIEVLLKHGLKQDLFVAAALGDAEQVKQLLSEDSAAVTECDSQRMTPLHYGCASSVWRVSPALQQSHPAVTLLLLEAGAAFDAPAAYYGLDGVTPLFCVAWTGGNEEIARQLLARGAQITPNILLAAVGHFQRHGDGNYAIAEQLLDHGFDVNAGEDRTALHVFAAHEDARGVAWLLAHGANVEACDVAGNTPLIAAARRNAGTRVIQQLLDAGADDTATNEQGETALAAAQAAGKRKTAELLKAIATDQ</sequence>
<dbReference type="PROSITE" id="PS50088">
    <property type="entry name" value="ANK_REPEAT"/>
    <property type="match status" value="2"/>
</dbReference>
<organism evidence="4 5">
    <name type="scientific">Blastopirellula marina</name>
    <dbReference type="NCBI Taxonomy" id="124"/>
    <lineage>
        <taxon>Bacteria</taxon>
        <taxon>Pseudomonadati</taxon>
        <taxon>Planctomycetota</taxon>
        <taxon>Planctomycetia</taxon>
        <taxon>Pirellulales</taxon>
        <taxon>Pirellulaceae</taxon>
        <taxon>Blastopirellula</taxon>
    </lineage>
</organism>
<accession>A0A2S8GTA2</accession>
<evidence type="ECO:0000256" key="3">
    <source>
        <dbReference type="PROSITE-ProRule" id="PRU00023"/>
    </source>
</evidence>
<evidence type="ECO:0000313" key="4">
    <source>
        <dbReference type="EMBL" id="PQO47642.1"/>
    </source>
</evidence>
<dbReference type="Pfam" id="PF12796">
    <property type="entry name" value="Ank_2"/>
    <property type="match status" value="2"/>
</dbReference>
<evidence type="ECO:0000256" key="1">
    <source>
        <dbReference type="ARBA" id="ARBA00022737"/>
    </source>
</evidence>
<feature type="repeat" description="ANK" evidence="3">
    <location>
        <begin position="268"/>
        <end position="301"/>
    </location>
</feature>
<dbReference type="Proteomes" id="UP000237819">
    <property type="component" value="Unassembled WGS sequence"/>
</dbReference>
<dbReference type="AlphaFoldDB" id="A0A2S8GTA2"/>
<dbReference type="PANTHER" id="PTHR24189:SF50">
    <property type="entry name" value="ANKYRIN REPEAT AND SOCS BOX PROTEIN 2"/>
    <property type="match status" value="1"/>
</dbReference>